<dbReference type="InterPro" id="IPR050638">
    <property type="entry name" value="AA-Vitamin_Transporters"/>
</dbReference>
<feature type="domain" description="EamA" evidence="8">
    <location>
        <begin position="6"/>
        <end position="145"/>
    </location>
</feature>
<organism evidence="9 10">
    <name type="scientific">Pseudobutyrivibrio ruminis</name>
    <dbReference type="NCBI Taxonomy" id="46206"/>
    <lineage>
        <taxon>Bacteria</taxon>
        <taxon>Bacillati</taxon>
        <taxon>Bacillota</taxon>
        <taxon>Clostridia</taxon>
        <taxon>Lachnospirales</taxon>
        <taxon>Lachnospiraceae</taxon>
        <taxon>Pseudobutyrivibrio</taxon>
    </lineage>
</organism>
<feature type="transmembrane region" description="Helical" evidence="7">
    <location>
        <begin position="274"/>
        <end position="292"/>
    </location>
</feature>
<dbReference type="InterPro" id="IPR000620">
    <property type="entry name" value="EamA_dom"/>
</dbReference>
<evidence type="ECO:0000313" key="10">
    <source>
        <dbReference type="Proteomes" id="UP000766246"/>
    </source>
</evidence>
<dbReference type="GO" id="GO:0005886">
    <property type="term" value="C:plasma membrane"/>
    <property type="evidence" value="ECO:0007669"/>
    <property type="project" value="UniProtKB-SubCell"/>
</dbReference>
<comment type="similarity">
    <text evidence="2">Belongs to the EamA transporter family.</text>
</comment>
<dbReference type="PANTHER" id="PTHR32322:SF18">
    <property type="entry name" value="S-ADENOSYLMETHIONINE_S-ADENOSYLHOMOCYSTEINE TRANSPORTER"/>
    <property type="match status" value="1"/>
</dbReference>
<name>A0A927UFT8_9FIRM</name>
<evidence type="ECO:0000256" key="2">
    <source>
        <dbReference type="ARBA" id="ARBA00007362"/>
    </source>
</evidence>
<evidence type="ECO:0000256" key="4">
    <source>
        <dbReference type="ARBA" id="ARBA00022692"/>
    </source>
</evidence>
<dbReference type="PROSITE" id="PS51257">
    <property type="entry name" value="PROKAR_LIPOPROTEIN"/>
    <property type="match status" value="1"/>
</dbReference>
<feature type="transmembrane region" description="Helical" evidence="7">
    <location>
        <begin position="100"/>
        <end position="119"/>
    </location>
</feature>
<evidence type="ECO:0000256" key="1">
    <source>
        <dbReference type="ARBA" id="ARBA00004651"/>
    </source>
</evidence>
<keyword evidence="6 7" id="KW-0472">Membrane</keyword>
<dbReference type="EMBL" id="SVER01000078">
    <property type="protein sequence ID" value="MBE5921042.1"/>
    <property type="molecule type" value="Genomic_DNA"/>
</dbReference>
<feature type="transmembrane region" description="Helical" evidence="7">
    <location>
        <begin position="216"/>
        <end position="237"/>
    </location>
</feature>
<reference evidence="9" key="1">
    <citation type="submission" date="2019-04" db="EMBL/GenBank/DDBJ databases">
        <title>Evolution of Biomass-Degrading Anaerobic Consortia Revealed by Metagenomics.</title>
        <authorList>
            <person name="Peng X."/>
        </authorList>
    </citation>
    <scope>NUCLEOTIDE SEQUENCE</scope>
    <source>
        <strain evidence="9">SIG311</strain>
    </source>
</reference>
<feature type="transmembrane region" description="Helical" evidence="7">
    <location>
        <begin position="73"/>
        <end position="94"/>
    </location>
</feature>
<feature type="transmembrane region" description="Helical" evidence="7">
    <location>
        <begin position="157"/>
        <end position="176"/>
    </location>
</feature>
<dbReference type="SUPFAM" id="SSF103481">
    <property type="entry name" value="Multidrug resistance efflux transporter EmrE"/>
    <property type="match status" value="2"/>
</dbReference>
<sequence>MNTNIKGILFTILGAACWGLSGTMGQYLFDVQQMDSRWLVPIRLGLSGILILAYCIIKHKDTVIKPWKSKEMAFWMLVYGIAGVSTCQFLYFLTIELSNAAIGTIMQDLAPIFILLVTCISMKRAPKISEIISIALAISGVFLLTTHGNIAHLSMPVSALFAGVGSAFCVMIYNVLAEKITKEIPVIVAQGWSFLFGGILLGLAFKIWQIHYVPNIYGILGIAFVVVVGNICAFTLYISGVSIIGPQKAILYSFAEPITAALLSTFVLKSKFTIYDAAGFGLIFLMLWMITFSKGNNK</sequence>
<feature type="transmembrane region" description="Helical" evidence="7">
    <location>
        <begin position="188"/>
        <end position="210"/>
    </location>
</feature>
<dbReference type="Pfam" id="PF00892">
    <property type="entry name" value="EamA"/>
    <property type="match status" value="2"/>
</dbReference>
<dbReference type="Proteomes" id="UP000766246">
    <property type="component" value="Unassembled WGS sequence"/>
</dbReference>
<dbReference type="InterPro" id="IPR037185">
    <property type="entry name" value="EmrE-like"/>
</dbReference>
<feature type="transmembrane region" description="Helical" evidence="7">
    <location>
        <begin position="38"/>
        <end position="57"/>
    </location>
</feature>
<dbReference type="AlphaFoldDB" id="A0A927UFT8"/>
<evidence type="ECO:0000256" key="3">
    <source>
        <dbReference type="ARBA" id="ARBA00022475"/>
    </source>
</evidence>
<feature type="transmembrane region" description="Helical" evidence="7">
    <location>
        <begin position="249"/>
        <end position="268"/>
    </location>
</feature>
<keyword evidence="4 7" id="KW-0812">Transmembrane</keyword>
<evidence type="ECO:0000256" key="5">
    <source>
        <dbReference type="ARBA" id="ARBA00022989"/>
    </source>
</evidence>
<evidence type="ECO:0000256" key="7">
    <source>
        <dbReference type="SAM" id="Phobius"/>
    </source>
</evidence>
<feature type="domain" description="EamA" evidence="8">
    <location>
        <begin position="159"/>
        <end position="291"/>
    </location>
</feature>
<comment type="subcellular location">
    <subcellularLocation>
        <location evidence="1">Cell membrane</location>
        <topology evidence="1">Multi-pass membrane protein</topology>
    </subcellularLocation>
</comment>
<evidence type="ECO:0000256" key="6">
    <source>
        <dbReference type="ARBA" id="ARBA00023136"/>
    </source>
</evidence>
<comment type="caution">
    <text evidence="9">The sequence shown here is derived from an EMBL/GenBank/DDBJ whole genome shotgun (WGS) entry which is preliminary data.</text>
</comment>
<evidence type="ECO:0000259" key="8">
    <source>
        <dbReference type="Pfam" id="PF00892"/>
    </source>
</evidence>
<dbReference type="PANTHER" id="PTHR32322">
    <property type="entry name" value="INNER MEMBRANE TRANSPORTER"/>
    <property type="match status" value="1"/>
</dbReference>
<accession>A0A927UFT8</accession>
<keyword evidence="3" id="KW-1003">Cell membrane</keyword>
<protein>
    <recommendedName>
        <fullName evidence="8">EamA domain-containing protein</fullName>
    </recommendedName>
</protein>
<gene>
    <name evidence="9" type="ORF">E7272_14595</name>
</gene>
<feature type="transmembrane region" description="Helical" evidence="7">
    <location>
        <begin position="131"/>
        <end position="151"/>
    </location>
</feature>
<proteinExistence type="inferred from homology"/>
<evidence type="ECO:0000313" key="9">
    <source>
        <dbReference type="EMBL" id="MBE5921042.1"/>
    </source>
</evidence>
<keyword evidence="5 7" id="KW-1133">Transmembrane helix</keyword>